<dbReference type="CDD" id="cd06413">
    <property type="entry name" value="GH25_muramidase_1"/>
    <property type="match status" value="1"/>
</dbReference>
<dbReference type="GO" id="GO:0016998">
    <property type="term" value="P:cell wall macromolecule catabolic process"/>
    <property type="evidence" value="ECO:0007669"/>
    <property type="project" value="InterPro"/>
</dbReference>
<dbReference type="EMBL" id="DF820475">
    <property type="protein sequence ID" value="GAK60789.1"/>
    <property type="molecule type" value="Genomic_DNA"/>
</dbReference>
<dbReference type="GO" id="GO:0016052">
    <property type="term" value="P:carbohydrate catabolic process"/>
    <property type="evidence" value="ECO:0007669"/>
    <property type="project" value="TreeGrafter"/>
</dbReference>
<dbReference type="GO" id="GO:0009253">
    <property type="term" value="P:peptidoglycan catabolic process"/>
    <property type="evidence" value="ECO:0007669"/>
    <property type="project" value="InterPro"/>
</dbReference>
<dbReference type="eggNOG" id="COG3757">
    <property type="taxonomic scope" value="Bacteria"/>
</dbReference>
<comment type="similarity">
    <text evidence="1">Belongs to the glycosyl hydrolase 25 family.</text>
</comment>
<dbReference type="PANTHER" id="PTHR34135:SF2">
    <property type="entry name" value="LYSOZYME"/>
    <property type="match status" value="1"/>
</dbReference>
<keyword evidence="3" id="KW-0326">Glycosidase</keyword>
<evidence type="ECO:0000256" key="2">
    <source>
        <dbReference type="ARBA" id="ARBA00022801"/>
    </source>
</evidence>
<dbReference type="Gene3D" id="3.20.20.80">
    <property type="entry name" value="Glycosidases"/>
    <property type="match status" value="1"/>
</dbReference>
<dbReference type="InterPro" id="IPR017853">
    <property type="entry name" value="GH"/>
</dbReference>
<reference evidence="4" key="1">
    <citation type="journal article" date="2015" name="PeerJ">
        <title>First genomic representation of candidate bacterial phylum KSB3 points to enhanced environmental sensing as a trigger of wastewater bulking.</title>
        <authorList>
            <person name="Sekiguchi Y."/>
            <person name="Ohashi A."/>
            <person name="Parks D.H."/>
            <person name="Yamauchi T."/>
            <person name="Tyson G.W."/>
            <person name="Hugenholtz P."/>
        </authorList>
    </citation>
    <scope>NUCLEOTIDE SEQUENCE [LARGE SCALE GENOMIC DNA]</scope>
</reference>
<dbReference type="InterPro" id="IPR002053">
    <property type="entry name" value="Glyco_hydro_25"/>
</dbReference>
<organism evidence="4">
    <name type="scientific">Vecturithrix granuli</name>
    <dbReference type="NCBI Taxonomy" id="1499967"/>
    <lineage>
        <taxon>Bacteria</taxon>
        <taxon>Candidatus Moduliflexota</taxon>
        <taxon>Candidatus Vecturitrichia</taxon>
        <taxon>Candidatus Vecturitrichales</taxon>
        <taxon>Candidatus Vecturitrichaceae</taxon>
        <taxon>Candidatus Vecturithrix</taxon>
    </lineage>
</organism>
<evidence type="ECO:0000313" key="5">
    <source>
        <dbReference type="Proteomes" id="UP000030661"/>
    </source>
</evidence>
<dbReference type="Proteomes" id="UP000030661">
    <property type="component" value="Unassembled WGS sequence"/>
</dbReference>
<proteinExistence type="inferred from homology"/>
<accession>A0A081C884</accession>
<dbReference type="PANTHER" id="PTHR34135">
    <property type="entry name" value="LYSOZYME"/>
    <property type="match status" value="1"/>
</dbReference>
<dbReference type="SMART" id="SM00641">
    <property type="entry name" value="Glyco_25"/>
    <property type="match status" value="1"/>
</dbReference>
<dbReference type="SUPFAM" id="SSF51445">
    <property type="entry name" value="(Trans)glycosidases"/>
    <property type="match status" value="1"/>
</dbReference>
<dbReference type="STRING" id="1499967.U27_00687"/>
<evidence type="ECO:0000256" key="3">
    <source>
        <dbReference type="ARBA" id="ARBA00023295"/>
    </source>
</evidence>
<sequence>MINYVVFRTRKRAIILIACLAGICLGVVTPVLFSTGILRMNYPDSQRFPVRGIDISHHQQTIDWQKLRQEQIQFVLIKATEGGDFKDRLFLENWRKAKEAGFIRGAYHFFTFCRPGKEQAQNFIDTVPVEPGTLSPVIDLEFGGNCQTRPSRASLLQELIEYIAAIEQVYGQTPVLYVTYEAYNVYLTGELEQLALWIRDIFWHPRLPDNRAWRFWQYSNRGRLQGIPTYVDLNVFHGSTEEFKRFIR</sequence>
<keyword evidence="2 4" id="KW-0378">Hydrolase</keyword>
<dbReference type="HOGENOM" id="CLU_044973_6_2_0"/>
<name>A0A081C884_VECG1</name>
<dbReference type="AlphaFoldDB" id="A0A081C884"/>
<protein>
    <submittedName>
        <fullName evidence="4">Glycoside hydrolase family 25</fullName>
    </submittedName>
</protein>
<dbReference type="GO" id="GO:0003796">
    <property type="term" value="F:lysozyme activity"/>
    <property type="evidence" value="ECO:0007669"/>
    <property type="project" value="InterPro"/>
</dbReference>
<dbReference type="Pfam" id="PF01183">
    <property type="entry name" value="Glyco_hydro_25"/>
    <property type="match status" value="1"/>
</dbReference>
<dbReference type="PROSITE" id="PS51904">
    <property type="entry name" value="GLYCOSYL_HYDROL_F25_2"/>
    <property type="match status" value="1"/>
</dbReference>
<gene>
    <name evidence="4" type="ORF">U27_00687</name>
</gene>
<dbReference type="InterPro" id="IPR018077">
    <property type="entry name" value="Glyco_hydro_fam25_subgr"/>
</dbReference>
<evidence type="ECO:0000313" key="4">
    <source>
        <dbReference type="EMBL" id="GAK60789.1"/>
    </source>
</evidence>
<keyword evidence="5" id="KW-1185">Reference proteome</keyword>
<evidence type="ECO:0000256" key="1">
    <source>
        <dbReference type="ARBA" id="ARBA00010646"/>
    </source>
</evidence>